<protein>
    <submittedName>
        <fullName evidence="3">Integrating conjugative element protein, PFL_4711 family</fullName>
    </submittedName>
</protein>
<dbReference type="Proteomes" id="UP000279799">
    <property type="component" value="Chromosome"/>
</dbReference>
<feature type="signal peptide" evidence="2">
    <location>
        <begin position="1"/>
        <end position="32"/>
    </location>
</feature>
<evidence type="ECO:0000313" key="4">
    <source>
        <dbReference type="Proteomes" id="UP000279799"/>
    </source>
</evidence>
<dbReference type="NCBIfam" id="TIGR03755">
    <property type="entry name" value="conj_TIGR03755"/>
    <property type="match status" value="1"/>
</dbReference>
<dbReference type="OrthoDB" id="8553954at2"/>
<dbReference type="InterPro" id="IPR021204">
    <property type="entry name" value="Integr_conj_element_PFL4711"/>
</dbReference>
<evidence type="ECO:0000256" key="2">
    <source>
        <dbReference type="SAM" id="SignalP"/>
    </source>
</evidence>
<dbReference type="EMBL" id="LR134510">
    <property type="protein sequence ID" value="VEJ09406.1"/>
    <property type="molecule type" value="Genomic_DNA"/>
</dbReference>
<gene>
    <name evidence="3" type="ORF">NCTC12871_00859</name>
</gene>
<evidence type="ECO:0000256" key="1">
    <source>
        <dbReference type="SAM" id="MobiDB-lite"/>
    </source>
</evidence>
<proteinExistence type="predicted"/>
<dbReference type="RefSeq" id="WP_126599314.1">
    <property type="nucleotide sequence ID" value="NZ_LR134510.1"/>
</dbReference>
<accession>A0A448TTY1</accession>
<evidence type="ECO:0000313" key="3">
    <source>
        <dbReference type="EMBL" id="VEJ09406.1"/>
    </source>
</evidence>
<keyword evidence="2" id="KW-0732">Signal</keyword>
<keyword evidence="4" id="KW-1185">Reference proteome</keyword>
<dbReference type="KEGG" id="adp:NCTC12871_00859"/>
<feature type="chain" id="PRO_5018993182" evidence="2">
    <location>
        <begin position="33"/>
        <end position="478"/>
    </location>
</feature>
<feature type="region of interest" description="Disordered" evidence="1">
    <location>
        <begin position="193"/>
        <end position="220"/>
    </location>
</feature>
<feature type="compositionally biased region" description="Polar residues" evidence="1">
    <location>
        <begin position="451"/>
        <end position="462"/>
    </location>
</feature>
<dbReference type="AlphaFoldDB" id="A0A448TTY1"/>
<reference evidence="3 4" key="1">
    <citation type="submission" date="2018-12" db="EMBL/GenBank/DDBJ databases">
        <authorList>
            <consortium name="Pathogen Informatics"/>
        </authorList>
    </citation>
    <scope>NUCLEOTIDE SEQUENCE [LARGE SCALE GENOMIC DNA]</scope>
    <source>
        <strain evidence="3 4">NCTC12871</strain>
    </source>
</reference>
<sequence>MMIFRMRKFKIHKIRSMTLAVTGLLGTQYAVAGDYNYQHGAIINDYVNYTIGGGNVIHPMASSTHPERLNVGVAWNSDLMCGNLDFNKSIINDLQGQAKNSIMSLYNNIVSSAKGAIASMPALMLQRSNPQLYDMLTNGAYQASLDFSNIKTSCEALGNKMADYAENSWKNLGKDTALTEMLSNNQVTAKNFQERKENAQRQNQGIKWVGGEKKGGVGQQSIQTNKDAATAGYNVIQNRQPTDKSNVSQSQCTGRICQVWRNPNEASQWVTDVVGDEIVSTCSGSNGKQCGDQKEGTKVGKGLTPKIIQEAEEVKKKFNELFNKKEPPTTQELEDISSSTVKVTRGLLEAIKESPNQSLLVSKLSTEIGLSRALEKALLARRMLIASMREPNIAAAPNAIKTLERSLTLLDRDIGQVKLELEMNQLLGTKTALTALQQVENDKMKRAIPNQAENTNKLQNLDKSSKENRGIVKRYSAK</sequence>
<organism evidence="3 4">
    <name type="scientific">Actinobacillus delphinicola</name>
    <dbReference type="NCBI Taxonomy" id="51161"/>
    <lineage>
        <taxon>Bacteria</taxon>
        <taxon>Pseudomonadati</taxon>
        <taxon>Pseudomonadota</taxon>
        <taxon>Gammaproteobacteria</taxon>
        <taxon>Pasteurellales</taxon>
        <taxon>Pasteurellaceae</taxon>
        <taxon>Actinobacillus</taxon>
    </lineage>
</organism>
<name>A0A448TTY1_9PAST</name>
<feature type="region of interest" description="Disordered" evidence="1">
    <location>
        <begin position="448"/>
        <end position="478"/>
    </location>
</feature>